<gene>
    <name evidence="1" type="ORF">L207DRAFT_416789</name>
</gene>
<dbReference type="OrthoDB" id="1601230at2759"/>
<dbReference type="SUPFAM" id="SSF54909">
    <property type="entry name" value="Dimeric alpha+beta barrel"/>
    <property type="match status" value="1"/>
</dbReference>
<dbReference type="InterPro" id="IPR011008">
    <property type="entry name" value="Dimeric_a/b-barrel"/>
</dbReference>
<feature type="non-terminal residue" evidence="1">
    <location>
        <position position="1"/>
    </location>
</feature>
<dbReference type="Proteomes" id="UP000235786">
    <property type="component" value="Unassembled WGS sequence"/>
</dbReference>
<proteinExistence type="predicted"/>
<name>A0A2J6S8N7_HYAVF</name>
<dbReference type="Gene3D" id="3.30.70.100">
    <property type="match status" value="1"/>
</dbReference>
<dbReference type="EMBL" id="KZ613938">
    <property type="protein sequence ID" value="PMD47127.1"/>
    <property type="molecule type" value="Genomic_DNA"/>
</dbReference>
<protein>
    <recommendedName>
        <fullName evidence="3">Stress-response A/B barrel domain-containing protein</fullName>
    </recommendedName>
</protein>
<evidence type="ECO:0000313" key="2">
    <source>
        <dbReference type="Proteomes" id="UP000235786"/>
    </source>
</evidence>
<sequence>RFLVFRYKPGTTAQQKRTMLENFIKLYDANKDLFSHGRKGGMKNSTEGFDKGFGGSLFCLIFEEKEHRDQFVTNAEHIKYKFCTIYLSMSAIDLVEDVIVYDLCYGVYGY</sequence>
<dbReference type="AlphaFoldDB" id="A0A2J6S8N7"/>
<evidence type="ECO:0000313" key="1">
    <source>
        <dbReference type="EMBL" id="PMD47127.1"/>
    </source>
</evidence>
<keyword evidence="2" id="KW-1185">Reference proteome</keyword>
<evidence type="ECO:0008006" key="3">
    <source>
        <dbReference type="Google" id="ProtNLM"/>
    </source>
</evidence>
<reference evidence="1 2" key="1">
    <citation type="submission" date="2016-04" db="EMBL/GenBank/DDBJ databases">
        <title>A degradative enzymes factory behind the ericoid mycorrhizal symbiosis.</title>
        <authorList>
            <consortium name="DOE Joint Genome Institute"/>
            <person name="Martino E."/>
            <person name="Morin E."/>
            <person name="Grelet G."/>
            <person name="Kuo A."/>
            <person name="Kohler A."/>
            <person name="Daghino S."/>
            <person name="Barry K."/>
            <person name="Choi C."/>
            <person name="Cichocki N."/>
            <person name="Clum A."/>
            <person name="Copeland A."/>
            <person name="Hainaut M."/>
            <person name="Haridas S."/>
            <person name="Labutti K."/>
            <person name="Lindquist E."/>
            <person name="Lipzen A."/>
            <person name="Khouja H.-R."/>
            <person name="Murat C."/>
            <person name="Ohm R."/>
            <person name="Olson A."/>
            <person name="Spatafora J."/>
            <person name="Veneault-Fourrey C."/>
            <person name="Henrissat B."/>
            <person name="Grigoriev I."/>
            <person name="Martin F."/>
            <person name="Perotto S."/>
        </authorList>
    </citation>
    <scope>NUCLEOTIDE SEQUENCE [LARGE SCALE GENOMIC DNA]</scope>
    <source>
        <strain evidence="1 2">F</strain>
    </source>
</reference>
<accession>A0A2J6S8N7</accession>
<organism evidence="1 2">
    <name type="scientific">Hyaloscypha variabilis (strain UAMH 11265 / GT02V1 / F)</name>
    <name type="common">Meliniomyces variabilis</name>
    <dbReference type="NCBI Taxonomy" id="1149755"/>
    <lineage>
        <taxon>Eukaryota</taxon>
        <taxon>Fungi</taxon>
        <taxon>Dikarya</taxon>
        <taxon>Ascomycota</taxon>
        <taxon>Pezizomycotina</taxon>
        <taxon>Leotiomycetes</taxon>
        <taxon>Helotiales</taxon>
        <taxon>Hyaloscyphaceae</taxon>
        <taxon>Hyaloscypha</taxon>
        <taxon>Hyaloscypha variabilis</taxon>
    </lineage>
</organism>